<accession>A0A2V3VN19</accession>
<dbReference type="EMBL" id="QJJQ01000017">
    <property type="protein sequence ID" value="PXW82574.1"/>
    <property type="molecule type" value="Genomic_DNA"/>
</dbReference>
<comment type="similarity">
    <text evidence="1 3">Belongs to the enoyl-CoA hydratase/isomerase family.</text>
</comment>
<dbReference type="OrthoDB" id="9775794at2"/>
<dbReference type="PANTHER" id="PTHR11941:SF54">
    <property type="entry name" value="ENOYL-COA HYDRATASE, MITOCHONDRIAL"/>
    <property type="match status" value="1"/>
</dbReference>
<dbReference type="RefSeq" id="WP_110396967.1">
    <property type="nucleotide sequence ID" value="NZ_JADIJL010000005.1"/>
</dbReference>
<dbReference type="CDD" id="cd06558">
    <property type="entry name" value="crotonase-like"/>
    <property type="match status" value="1"/>
</dbReference>
<keyword evidence="5" id="KW-1185">Reference proteome</keyword>
<name>A0A2V3VN19_9BACI</name>
<dbReference type="Pfam" id="PF00378">
    <property type="entry name" value="ECH_1"/>
    <property type="match status" value="1"/>
</dbReference>
<dbReference type="Gene3D" id="3.90.226.10">
    <property type="entry name" value="2-enoyl-CoA Hydratase, Chain A, domain 1"/>
    <property type="match status" value="1"/>
</dbReference>
<dbReference type="Proteomes" id="UP000247978">
    <property type="component" value="Unassembled WGS sequence"/>
</dbReference>
<dbReference type="GO" id="GO:0016829">
    <property type="term" value="F:lyase activity"/>
    <property type="evidence" value="ECO:0007669"/>
    <property type="project" value="UniProtKB-KW"/>
</dbReference>
<dbReference type="SUPFAM" id="SSF52096">
    <property type="entry name" value="ClpP/crotonase"/>
    <property type="match status" value="1"/>
</dbReference>
<evidence type="ECO:0000313" key="5">
    <source>
        <dbReference type="Proteomes" id="UP000247978"/>
    </source>
</evidence>
<dbReference type="InterPro" id="IPR001753">
    <property type="entry name" value="Enoyl-CoA_hydra/iso"/>
</dbReference>
<dbReference type="PANTHER" id="PTHR11941">
    <property type="entry name" value="ENOYL-COA HYDRATASE-RELATED"/>
    <property type="match status" value="1"/>
</dbReference>
<gene>
    <name evidence="4" type="ORF">DFR56_1179</name>
</gene>
<comment type="caution">
    <text evidence="4">The sequence shown here is derived from an EMBL/GenBank/DDBJ whole genome shotgun (WGS) entry which is preliminary data.</text>
</comment>
<evidence type="ECO:0000256" key="2">
    <source>
        <dbReference type="ARBA" id="ARBA00023239"/>
    </source>
</evidence>
<dbReference type="InterPro" id="IPR018376">
    <property type="entry name" value="Enoyl-CoA_hyd/isom_CS"/>
</dbReference>
<sequence>MRYELIEIQKRKKGVTWIIIDNPPVNAIGEQLMKELEAAVDDLAEDHSVRVIVVTSNHPKIFLAGADLKGMIYDTGEMENNEDPIAVQSGKMQACFHKFYKVSKPVIAAINGHALGGGCELALACDFRMMSKGTIGLTETSLGIIPGAGGTQRMTHLIGRAKAMELIFTAKRLTPKEAHQIGLITQVAEDLEKDTTEFAEQLAEGAIHAMGLAKQAINGAEMPIEEGLKIEAKAFSHTFKTEEPGIGLMAFFQKEKAQFYSEG</sequence>
<dbReference type="GO" id="GO:0006635">
    <property type="term" value="P:fatty acid beta-oxidation"/>
    <property type="evidence" value="ECO:0007669"/>
    <property type="project" value="TreeGrafter"/>
</dbReference>
<keyword evidence="2" id="KW-0456">Lyase</keyword>
<dbReference type="PROSITE" id="PS00166">
    <property type="entry name" value="ENOYL_COA_HYDRATASE"/>
    <property type="match status" value="1"/>
</dbReference>
<proteinExistence type="inferred from homology"/>
<dbReference type="InterPro" id="IPR029045">
    <property type="entry name" value="ClpP/crotonase-like_dom_sf"/>
</dbReference>
<dbReference type="AlphaFoldDB" id="A0A2V3VN19"/>
<evidence type="ECO:0000256" key="1">
    <source>
        <dbReference type="ARBA" id="ARBA00005254"/>
    </source>
</evidence>
<dbReference type="FunFam" id="3.90.226.10:FF:000009">
    <property type="entry name" value="Carnitinyl-CoA dehydratase"/>
    <property type="match status" value="1"/>
</dbReference>
<organism evidence="4 5">
    <name type="scientific">Pseudogracilibacillus auburnensis</name>
    <dbReference type="NCBI Taxonomy" id="1494959"/>
    <lineage>
        <taxon>Bacteria</taxon>
        <taxon>Bacillati</taxon>
        <taxon>Bacillota</taxon>
        <taxon>Bacilli</taxon>
        <taxon>Bacillales</taxon>
        <taxon>Bacillaceae</taxon>
        <taxon>Pseudogracilibacillus</taxon>
    </lineage>
</organism>
<protein>
    <submittedName>
        <fullName evidence="4">Short chain enoyl-CoA hydratase</fullName>
    </submittedName>
</protein>
<reference evidence="4 5" key="1">
    <citation type="submission" date="2018-05" db="EMBL/GenBank/DDBJ databases">
        <title>Genomic Encyclopedia of Type Strains, Phase IV (KMG-IV): sequencing the most valuable type-strain genomes for metagenomic binning, comparative biology and taxonomic classification.</title>
        <authorList>
            <person name="Goeker M."/>
        </authorList>
    </citation>
    <scope>NUCLEOTIDE SEQUENCE [LARGE SCALE GENOMIC DNA]</scope>
    <source>
        <strain evidence="4 5">DSM 28556</strain>
    </source>
</reference>
<evidence type="ECO:0000256" key="3">
    <source>
        <dbReference type="RuleBase" id="RU003707"/>
    </source>
</evidence>
<evidence type="ECO:0000313" key="4">
    <source>
        <dbReference type="EMBL" id="PXW82574.1"/>
    </source>
</evidence>